<dbReference type="RefSeq" id="WP_343068099.1">
    <property type="nucleotide sequence ID" value="NZ_JACIDS010000004.1"/>
</dbReference>
<dbReference type="Pfam" id="PF01810">
    <property type="entry name" value="LysE"/>
    <property type="match status" value="1"/>
</dbReference>
<keyword evidence="3 6" id="KW-0812">Transmembrane</keyword>
<feature type="transmembrane region" description="Helical" evidence="6">
    <location>
        <begin position="191"/>
        <end position="209"/>
    </location>
</feature>
<proteinExistence type="predicted"/>
<dbReference type="AlphaFoldDB" id="A0A840ASA2"/>
<comment type="caution">
    <text evidence="7">The sequence shown here is derived from an EMBL/GenBank/DDBJ whole genome shotgun (WGS) entry which is preliminary data.</text>
</comment>
<evidence type="ECO:0000256" key="6">
    <source>
        <dbReference type="SAM" id="Phobius"/>
    </source>
</evidence>
<dbReference type="Proteomes" id="UP000553963">
    <property type="component" value="Unassembled WGS sequence"/>
</dbReference>
<comment type="subcellular location">
    <subcellularLocation>
        <location evidence="1">Cell membrane</location>
        <topology evidence="1">Multi-pass membrane protein</topology>
    </subcellularLocation>
</comment>
<evidence type="ECO:0000313" key="8">
    <source>
        <dbReference type="Proteomes" id="UP000553963"/>
    </source>
</evidence>
<organism evidence="7 8">
    <name type="scientific">Kaistia hirudinis</name>
    <dbReference type="NCBI Taxonomy" id="1293440"/>
    <lineage>
        <taxon>Bacteria</taxon>
        <taxon>Pseudomonadati</taxon>
        <taxon>Pseudomonadota</taxon>
        <taxon>Alphaproteobacteria</taxon>
        <taxon>Hyphomicrobiales</taxon>
        <taxon>Kaistiaceae</taxon>
        <taxon>Kaistia</taxon>
    </lineage>
</organism>
<gene>
    <name evidence="7" type="ORF">GGR25_003452</name>
</gene>
<keyword evidence="5 6" id="KW-0472">Membrane</keyword>
<accession>A0A840ASA2</accession>
<dbReference type="GO" id="GO:0015171">
    <property type="term" value="F:amino acid transmembrane transporter activity"/>
    <property type="evidence" value="ECO:0007669"/>
    <property type="project" value="TreeGrafter"/>
</dbReference>
<protein>
    <submittedName>
        <fullName evidence="7">Threonine/homoserine/homoserine lactone efflux protein</fullName>
    </submittedName>
</protein>
<dbReference type="EMBL" id="JACIDS010000004">
    <property type="protein sequence ID" value="MBB3932394.1"/>
    <property type="molecule type" value="Genomic_DNA"/>
</dbReference>
<dbReference type="GO" id="GO:0005886">
    <property type="term" value="C:plasma membrane"/>
    <property type="evidence" value="ECO:0007669"/>
    <property type="project" value="UniProtKB-SubCell"/>
</dbReference>
<evidence type="ECO:0000256" key="2">
    <source>
        <dbReference type="ARBA" id="ARBA00022475"/>
    </source>
</evidence>
<evidence type="ECO:0000256" key="3">
    <source>
        <dbReference type="ARBA" id="ARBA00022692"/>
    </source>
</evidence>
<evidence type="ECO:0000313" key="7">
    <source>
        <dbReference type="EMBL" id="MBB3932394.1"/>
    </source>
</evidence>
<feature type="transmembrane region" description="Helical" evidence="6">
    <location>
        <begin position="12"/>
        <end position="33"/>
    </location>
</feature>
<feature type="transmembrane region" description="Helical" evidence="6">
    <location>
        <begin position="116"/>
        <end position="141"/>
    </location>
</feature>
<name>A0A840ASA2_9HYPH</name>
<dbReference type="PIRSF" id="PIRSF006324">
    <property type="entry name" value="LeuE"/>
    <property type="match status" value="1"/>
</dbReference>
<feature type="transmembrane region" description="Helical" evidence="6">
    <location>
        <begin position="76"/>
        <end position="96"/>
    </location>
</feature>
<keyword evidence="2" id="KW-1003">Cell membrane</keyword>
<reference evidence="7 8" key="1">
    <citation type="submission" date="2020-08" db="EMBL/GenBank/DDBJ databases">
        <title>Genomic Encyclopedia of Type Strains, Phase IV (KMG-IV): sequencing the most valuable type-strain genomes for metagenomic binning, comparative biology and taxonomic classification.</title>
        <authorList>
            <person name="Goeker M."/>
        </authorList>
    </citation>
    <scope>NUCLEOTIDE SEQUENCE [LARGE SCALE GENOMIC DNA]</scope>
    <source>
        <strain evidence="7 8">DSM 25966</strain>
    </source>
</reference>
<keyword evidence="8" id="KW-1185">Reference proteome</keyword>
<dbReference type="PANTHER" id="PTHR30086">
    <property type="entry name" value="ARGININE EXPORTER PROTEIN ARGO"/>
    <property type="match status" value="1"/>
</dbReference>
<evidence type="ECO:0000256" key="5">
    <source>
        <dbReference type="ARBA" id="ARBA00023136"/>
    </source>
</evidence>
<sequence length="213" mass="22563">MMNFVPATPVLIAYVIAVVALILTPGPDMTLFLGKAVSQSRLAGVAAMLGNSVGLVIHTVLVAIGLAALLAASVTAFTILKVVGAAYLAYLAYQAIRHGSALSLGGKRTAAPLYRVFLHGLTVNLLNPKIIVFFVTFLPQFVTPGDPHASGKLMFLGLLFVALSIPMSLPMIYFAGSIAEFLKRSPRATRFVDYLFATVLGGFAVRLILAQTK</sequence>
<feature type="transmembrane region" description="Helical" evidence="6">
    <location>
        <begin position="45"/>
        <end position="70"/>
    </location>
</feature>
<feature type="transmembrane region" description="Helical" evidence="6">
    <location>
        <begin position="153"/>
        <end position="179"/>
    </location>
</feature>
<dbReference type="InterPro" id="IPR001123">
    <property type="entry name" value="LeuE-type"/>
</dbReference>
<keyword evidence="4 6" id="KW-1133">Transmembrane helix</keyword>
<evidence type="ECO:0000256" key="1">
    <source>
        <dbReference type="ARBA" id="ARBA00004651"/>
    </source>
</evidence>
<evidence type="ECO:0000256" key="4">
    <source>
        <dbReference type="ARBA" id="ARBA00022989"/>
    </source>
</evidence>
<dbReference type="PANTHER" id="PTHR30086:SF20">
    <property type="entry name" value="ARGININE EXPORTER PROTEIN ARGO-RELATED"/>
    <property type="match status" value="1"/>
</dbReference>